<evidence type="ECO:0000256" key="2">
    <source>
        <dbReference type="ARBA" id="ARBA00009942"/>
    </source>
</evidence>
<dbReference type="OrthoDB" id="350535at2"/>
<dbReference type="RefSeq" id="WP_133430845.1">
    <property type="nucleotide sequence ID" value="NZ_CP092172.1"/>
</dbReference>
<dbReference type="EMBL" id="SCWA01000001">
    <property type="protein sequence ID" value="TDL98951.1"/>
    <property type="molecule type" value="Genomic_DNA"/>
</dbReference>
<accession>A0A4R6BGB6</accession>
<gene>
    <name evidence="3 4" type="primary">nrdI</name>
    <name evidence="4" type="ORF">ERX27_00480</name>
</gene>
<dbReference type="PANTHER" id="PTHR37297:SF1">
    <property type="entry name" value="PROTEIN NRDI"/>
    <property type="match status" value="1"/>
</dbReference>
<evidence type="ECO:0000256" key="1">
    <source>
        <dbReference type="ARBA" id="ARBA00003999"/>
    </source>
</evidence>
<dbReference type="Proteomes" id="UP000295310">
    <property type="component" value="Unassembled WGS sequence"/>
</dbReference>
<reference evidence="4 5" key="1">
    <citation type="submission" date="2019-01" db="EMBL/GenBank/DDBJ databases">
        <title>Draft genome sequences of the type strains of six Macrococcus species.</title>
        <authorList>
            <person name="Mazhar S."/>
            <person name="Altermann E."/>
            <person name="Hill C."/>
            <person name="Mcauliffe O."/>
        </authorList>
    </citation>
    <scope>NUCLEOTIDE SEQUENCE [LARGE SCALE GENOMIC DNA]</scope>
    <source>
        <strain evidence="4 5">CCM4811</strain>
    </source>
</reference>
<sequence>MKVIYYSLTGNVRRFLQKSKFTGESLLDIQSIDEPFIVVTGTIGFGEVPDPVRQFLERNSRYLVAVVSSGNRNWGQNFARSGDLIAAEYHVPLLMKFELHGNAHDVQLFNEKVDEVNESLRRQTV</sequence>
<comment type="function">
    <text evidence="1 3">Probably involved in ribonucleotide reductase function.</text>
</comment>
<proteinExistence type="inferred from homology"/>
<organism evidence="4 5">
    <name type="scientific">Macrococcus brunensis</name>
    <dbReference type="NCBI Taxonomy" id="198483"/>
    <lineage>
        <taxon>Bacteria</taxon>
        <taxon>Bacillati</taxon>
        <taxon>Bacillota</taxon>
        <taxon>Bacilli</taxon>
        <taxon>Bacillales</taxon>
        <taxon>Staphylococcaceae</taxon>
        <taxon>Macrococcus</taxon>
    </lineage>
</organism>
<dbReference type="HAMAP" id="MF_00128">
    <property type="entry name" value="NrdI"/>
    <property type="match status" value="1"/>
</dbReference>
<name>A0A4R6BGB6_9STAP</name>
<dbReference type="PANTHER" id="PTHR37297">
    <property type="entry name" value="PROTEIN NRDI"/>
    <property type="match status" value="1"/>
</dbReference>
<dbReference type="InterPro" id="IPR029039">
    <property type="entry name" value="Flavoprotein-like_sf"/>
</dbReference>
<dbReference type="GO" id="GO:0010181">
    <property type="term" value="F:FMN binding"/>
    <property type="evidence" value="ECO:0007669"/>
    <property type="project" value="InterPro"/>
</dbReference>
<dbReference type="Gene3D" id="3.40.50.360">
    <property type="match status" value="1"/>
</dbReference>
<dbReference type="PIRSF" id="PIRSF005087">
    <property type="entry name" value="NrdI"/>
    <property type="match status" value="1"/>
</dbReference>
<evidence type="ECO:0000313" key="4">
    <source>
        <dbReference type="EMBL" id="TDL98951.1"/>
    </source>
</evidence>
<comment type="similarity">
    <text evidence="2 3">Belongs to the NrdI family.</text>
</comment>
<protein>
    <recommendedName>
        <fullName evidence="3">Protein NrdI</fullName>
    </recommendedName>
</protein>
<dbReference type="NCBIfam" id="TIGR00333">
    <property type="entry name" value="nrdI"/>
    <property type="match status" value="1"/>
</dbReference>
<dbReference type="Pfam" id="PF07972">
    <property type="entry name" value="Flavodoxin_NdrI"/>
    <property type="match status" value="1"/>
</dbReference>
<dbReference type="InterPro" id="IPR004465">
    <property type="entry name" value="RNR_NrdI"/>
</dbReference>
<keyword evidence="5" id="KW-1185">Reference proteome</keyword>
<dbReference type="AlphaFoldDB" id="A0A4R6BGB6"/>
<dbReference type="SUPFAM" id="SSF52218">
    <property type="entry name" value="Flavoproteins"/>
    <property type="match status" value="1"/>
</dbReference>
<dbReference type="InterPro" id="IPR020852">
    <property type="entry name" value="RNR_Ib_NrdI_bac"/>
</dbReference>
<comment type="caution">
    <text evidence="4">The sequence shown here is derived from an EMBL/GenBank/DDBJ whole genome shotgun (WGS) entry which is preliminary data.</text>
</comment>
<evidence type="ECO:0000313" key="5">
    <source>
        <dbReference type="Proteomes" id="UP000295310"/>
    </source>
</evidence>
<evidence type="ECO:0000256" key="3">
    <source>
        <dbReference type="HAMAP-Rule" id="MF_00128"/>
    </source>
</evidence>